<evidence type="ECO:0000313" key="1">
    <source>
        <dbReference type="EMBL" id="CRZ11885.1"/>
    </source>
</evidence>
<dbReference type="EMBL" id="HACM01011443">
    <property type="protein sequence ID" value="CRZ11885.1"/>
    <property type="molecule type" value="Transcribed_RNA"/>
</dbReference>
<proteinExistence type="predicted"/>
<protein>
    <submittedName>
        <fullName evidence="1">Uncharacterized protein</fullName>
    </submittedName>
</protein>
<name>A0A0H5RCC3_9EUKA</name>
<reference evidence="1" key="1">
    <citation type="submission" date="2015-04" db="EMBL/GenBank/DDBJ databases">
        <title>The genome sequence of the plant pathogenic Rhizarian Plasmodiophora brassicae reveals insights in its biotrophic life cycle and the origin of chitin synthesis.</title>
        <authorList>
            <person name="Schwelm A."/>
            <person name="Fogelqvist J."/>
            <person name="Knaust A."/>
            <person name="Julke S."/>
            <person name="Lilja T."/>
            <person name="Dhandapani V."/>
            <person name="Bonilla-Rosso G."/>
            <person name="Karlsson M."/>
            <person name="Shevchenko A."/>
            <person name="Choi S.R."/>
            <person name="Kim H.G."/>
            <person name="Park J.Y."/>
            <person name="Lim Y.P."/>
            <person name="Ludwig-Muller J."/>
            <person name="Dixelius C."/>
        </authorList>
    </citation>
    <scope>NUCLEOTIDE SEQUENCE</scope>
    <source>
        <tissue evidence="1">Potato root galls</tissue>
    </source>
</reference>
<accession>A0A0H5RCC3</accession>
<sequence>IRTTYSPEVSFWIRLNPGQGCHPTTLISVMSIAGPGRLNGRPNFSTNDVISLSKAYALVSQDAAVGTDQSGNDFWCKIATVYNEGCEDGTPARNQSSLMNRFNKHIQKSVLKFVECLTKSLKVYVPAGACRTIQSRQTKSMFAK</sequence>
<dbReference type="AlphaFoldDB" id="A0A0H5RCC3"/>
<feature type="non-terminal residue" evidence="1">
    <location>
        <position position="1"/>
    </location>
</feature>
<organism evidence="1">
    <name type="scientific">Spongospora subterranea</name>
    <dbReference type="NCBI Taxonomy" id="70186"/>
    <lineage>
        <taxon>Eukaryota</taxon>
        <taxon>Sar</taxon>
        <taxon>Rhizaria</taxon>
        <taxon>Endomyxa</taxon>
        <taxon>Phytomyxea</taxon>
        <taxon>Plasmodiophorida</taxon>
        <taxon>Plasmodiophoridae</taxon>
        <taxon>Spongospora</taxon>
    </lineage>
</organism>